<evidence type="ECO:0000313" key="10">
    <source>
        <dbReference type="Proteomes" id="UP000000323"/>
    </source>
</evidence>
<feature type="transmembrane region" description="Helical" evidence="8">
    <location>
        <begin position="303"/>
        <end position="328"/>
    </location>
</feature>
<organism evidence="9 10">
    <name type="scientific">Thermobaculum terrenum (strain ATCC BAA-798 / CCMEE 7001 / YNP1)</name>
    <dbReference type="NCBI Taxonomy" id="525904"/>
    <lineage>
        <taxon>Bacteria</taxon>
        <taxon>Bacillati</taxon>
        <taxon>Chloroflexota</taxon>
        <taxon>Chloroflexia</taxon>
        <taxon>Candidatus Thermobaculales</taxon>
        <taxon>Candidatus Thermobaculaceae</taxon>
        <taxon>Thermobaculum</taxon>
    </lineage>
</organism>
<feature type="transmembrane region" description="Helical" evidence="8">
    <location>
        <begin position="145"/>
        <end position="168"/>
    </location>
</feature>
<keyword evidence="4" id="KW-1003">Cell membrane</keyword>
<feature type="transmembrane region" description="Helical" evidence="8">
    <location>
        <begin position="21"/>
        <end position="47"/>
    </location>
</feature>
<keyword evidence="3" id="KW-0813">Transport</keyword>
<dbReference type="STRING" id="525904.Tter_1420"/>
<evidence type="ECO:0000256" key="1">
    <source>
        <dbReference type="ARBA" id="ARBA00004651"/>
    </source>
</evidence>
<evidence type="ECO:0000313" key="9">
    <source>
        <dbReference type="EMBL" id="ACZ42326.1"/>
    </source>
</evidence>
<feature type="transmembrane region" description="Helical" evidence="8">
    <location>
        <begin position="334"/>
        <end position="352"/>
    </location>
</feature>
<sequence length="361" mass="37873">MSSQVQATSSEIRKSYHWLRAGGVISFLVILAFTSIILASAIGSAYISPLQEIRMIAHALGLPVAVTWSESDSAILFQLRMPRVVAAFLVGCGLSSAGLVMQGVFRNPLADPYILGSSSGAGLGAVLAMALALRWNFLGFAPVPLLAFVGAMLSVVLVYIIAGAFGSVDPTRLILAGVAVGSFLGAIMSFIMAFTPLVQSQLKAVFVWLLGGVGVSGWNELRVLLPLFFITILVLFFMSSDLDALTLGDEGASYLGVNVTYTRIALIGLSALLTASAVSVSGLIGFVGLVVPHVMRMAFGPKHAMMIPVTALAGGSFMVIIDLLARVALSPNEVPVGILTAMIGAPFFLFMLRKLGKGYSL</sequence>
<dbReference type="CDD" id="cd06550">
    <property type="entry name" value="TM_ABC_iron-siderophores_like"/>
    <property type="match status" value="1"/>
</dbReference>
<dbReference type="PANTHER" id="PTHR30472">
    <property type="entry name" value="FERRIC ENTEROBACTIN TRANSPORT SYSTEM PERMEASE PROTEIN"/>
    <property type="match status" value="1"/>
</dbReference>
<dbReference type="InterPro" id="IPR000522">
    <property type="entry name" value="ABC_transptr_permease_BtuC"/>
</dbReference>
<feature type="transmembrane region" description="Helical" evidence="8">
    <location>
        <begin position="264"/>
        <end position="291"/>
    </location>
</feature>
<evidence type="ECO:0000256" key="5">
    <source>
        <dbReference type="ARBA" id="ARBA00022692"/>
    </source>
</evidence>
<feature type="transmembrane region" description="Helical" evidence="8">
    <location>
        <begin position="174"/>
        <end position="198"/>
    </location>
</feature>
<evidence type="ECO:0000256" key="4">
    <source>
        <dbReference type="ARBA" id="ARBA00022475"/>
    </source>
</evidence>
<keyword evidence="5 8" id="KW-0812">Transmembrane</keyword>
<dbReference type="AlphaFoldDB" id="D1CC11"/>
<dbReference type="GO" id="GO:0022857">
    <property type="term" value="F:transmembrane transporter activity"/>
    <property type="evidence" value="ECO:0007669"/>
    <property type="project" value="InterPro"/>
</dbReference>
<comment type="similarity">
    <text evidence="2">Belongs to the binding-protein-dependent transport system permease family. FecCD subfamily.</text>
</comment>
<dbReference type="Gene3D" id="1.10.3470.10">
    <property type="entry name" value="ABC transporter involved in vitamin B12 uptake, BtuC"/>
    <property type="match status" value="1"/>
</dbReference>
<evidence type="ECO:0000256" key="7">
    <source>
        <dbReference type="ARBA" id="ARBA00023136"/>
    </source>
</evidence>
<evidence type="ECO:0000256" key="6">
    <source>
        <dbReference type="ARBA" id="ARBA00022989"/>
    </source>
</evidence>
<comment type="subcellular location">
    <subcellularLocation>
        <location evidence="1">Cell membrane</location>
        <topology evidence="1">Multi-pass membrane protein</topology>
    </subcellularLocation>
</comment>
<dbReference type="PANTHER" id="PTHR30472:SF25">
    <property type="entry name" value="ABC TRANSPORTER PERMEASE PROTEIN MJ0876-RELATED"/>
    <property type="match status" value="1"/>
</dbReference>
<dbReference type="SUPFAM" id="SSF81345">
    <property type="entry name" value="ABC transporter involved in vitamin B12 uptake, BtuC"/>
    <property type="match status" value="1"/>
</dbReference>
<evidence type="ECO:0000256" key="2">
    <source>
        <dbReference type="ARBA" id="ARBA00007935"/>
    </source>
</evidence>
<gene>
    <name evidence="9" type="ordered locus">Tter_1420</name>
</gene>
<dbReference type="EMBL" id="CP001825">
    <property type="protein sequence ID" value="ACZ42326.1"/>
    <property type="molecule type" value="Genomic_DNA"/>
</dbReference>
<proteinExistence type="inferred from homology"/>
<keyword evidence="10" id="KW-1185">Reference proteome</keyword>
<feature type="transmembrane region" description="Helical" evidence="8">
    <location>
        <begin position="113"/>
        <end position="133"/>
    </location>
</feature>
<dbReference type="KEGG" id="ttr:Tter_1420"/>
<keyword evidence="6 8" id="KW-1133">Transmembrane helix</keyword>
<evidence type="ECO:0000256" key="8">
    <source>
        <dbReference type="SAM" id="Phobius"/>
    </source>
</evidence>
<feature type="transmembrane region" description="Helical" evidence="8">
    <location>
        <begin position="81"/>
        <end position="101"/>
    </location>
</feature>
<dbReference type="Pfam" id="PF01032">
    <property type="entry name" value="FecCD"/>
    <property type="match status" value="1"/>
</dbReference>
<dbReference type="GO" id="GO:0005886">
    <property type="term" value="C:plasma membrane"/>
    <property type="evidence" value="ECO:0007669"/>
    <property type="project" value="UniProtKB-SubCell"/>
</dbReference>
<keyword evidence="7 8" id="KW-0472">Membrane</keyword>
<reference evidence="10" key="1">
    <citation type="journal article" date="2010" name="Stand. Genomic Sci.">
        <title>Complete genome sequence of 'Thermobaculum terrenum' type strain (YNP1).</title>
        <authorList>
            <person name="Kiss H."/>
            <person name="Cleland D."/>
            <person name="Lapidus A."/>
            <person name="Lucas S."/>
            <person name="Glavina Del Rio T."/>
            <person name="Nolan M."/>
            <person name="Tice H."/>
            <person name="Han C."/>
            <person name="Goodwin L."/>
            <person name="Pitluck S."/>
            <person name="Liolios K."/>
            <person name="Ivanova N."/>
            <person name="Mavromatis K."/>
            <person name="Ovchinnikova G."/>
            <person name="Pati A."/>
            <person name="Chen A."/>
            <person name="Palaniappan K."/>
            <person name="Land M."/>
            <person name="Hauser L."/>
            <person name="Chang Y."/>
            <person name="Jeffries C."/>
            <person name="Lu M."/>
            <person name="Brettin T."/>
            <person name="Detter J."/>
            <person name="Goker M."/>
            <person name="Tindall B."/>
            <person name="Beck B."/>
            <person name="McDermott T."/>
            <person name="Woyke T."/>
            <person name="Bristow J."/>
            <person name="Eisen J."/>
            <person name="Markowitz V."/>
            <person name="Hugenholtz P."/>
            <person name="Kyrpides N."/>
            <person name="Klenk H."/>
            <person name="Cheng J."/>
        </authorList>
    </citation>
    <scope>NUCLEOTIDE SEQUENCE [LARGE SCALE GENOMIC DNA]</scope>
    <source>
        <strain evidence="10">ATCC BAA-798 / YNP1</strain>
    </source>
</reference>
<name>D1CC11_THET1</name>
<accession>D1CC11</accession>
<evidence type="ECO:0000256" key="3">
    <source>
        <dbReference type="ARBA" id="ARBA00022448"/>
    </source>
</evidence>
<feature type="transmembrane region" description="Helical" evidence="8">
    <location>
        <begin position="205"/>
        <end position="238"/>
    </location>
</feature>
<dbReference type="InterPro" id="IPR037294">
    <property type="entry name" value="ABC_BtuC-like"/>
</dbReference>
<dbReference type="HOGENOM" id="CLU_013016_0_2_0"/>
<protein>
    <submittedName>
        <fullName evidence="9">Transport system permease protein</fullName>
    </submittedName>
</protein>
<dbReference type="eggNOG" id="COG0609">
    <property type="taxonomic scope" value="Bacteria"/>
</dbReference>
<dbReference type="Proteomes" id="UP000000323">
    <property type="component" value="Chromosome 1"/>
</dbReference>
<dbReference type="FunFam" id="1.10.3470.10:FF:000001">
    <property type="entry name" value="Vitamin B12 ABC transporter permease BtuC"/>
    <property type="match status" value="1"/>
</dbReference>